<reference evidence="1 2" key="1">
    <citation type="submission" date="2016-04" db="EMBL/GenBank/DDBJ databases">
        <title>Draft genome of Fonsecaea erecta CBS 125763.</title>
        <authorList>
            <person name="Weiss V.A."/>
            <person name="Vicente V.A."/>
            <person name="Raittz R.T."/>
            <person name="Moreno L.F."/>
            <person name="De Souza E.M."/>
            <person name="Pedrosa F.O."/>
            <person name="Steffens M.B."/>
            <person name="Faoro H."/>
            <person name="Tadra-Sfeir M.Z."/>
            <person name="Najafzadeh M.J."/>
            <person name="Felipe M.S."/>
            <person name="Teixeira M."/>
            <person name="Sun J."/>
            <person name="Xi L."/>
            <person name="Gomes R."/>
            <person name="De Azevedo C.M."/>
            <person name="Salgado C.G."/>
            <person name="Da Silva M.B."/>
            <person name="Nascimento M.F."/>
            <person name="Queiroz-Telles F."/>
            <person name="Attili D.S."/>
            <person name="Gorbushina A."/>
        </authorList>
    </citation>
    <scope>NUCLEOTIDE SEQUENCE [LARGE SCALE GENOMIC DNA]</scope>
    <source>
        <strain evidence="1 2">CBS 125763</strain>
    </source>
</reference>
<dbReference type="OrthoDB" id="5061070at2759"/>
<accession>A0A178Z2R0</accession>
<protein>
    <submittedName>
        <fullName evidence="1">Uncharacterized protein</fullName>
    </submittedName>
</protein>
<gene>
    <name evidence="1" type="ORF">AYL99_11624</name>
</gene>
<comment type="caution">
    <text evidence="1">The sequence shown here is derived from an EMBL/GenBank/DDBJ whole genome shotgun (WGS) entry which is preliminary data.</text>
</comment>
<dbReference type="STRING" id="1367422.A0A178Z2R0"/>
<dbReference type="RefSeq" id="XP_018687456.1">
    <property type="nucleotide sequence ID" value="XM_018843129.1"/>
</dbReference>
<dbReference type="Proteomes" id="UP000078343">
    <property type="component" value="Unassembled WGS sequence"/>
</dbReference>
<dbReference type="AlphaFoldDB" id="A0A178Z2R0"/>
<name>A0A178Z2R0_9EURO</name>
<dbReference type="InterPro" id="IPR027417">
    <property type="entry name" value="P-loop_NTPase"/>
</dbReference>
<sequence length="153" mass="16186">MPRAAADVHGDISYGNVPLASSESDGKSFFGALNASKDIRGQIPTEDLRPQHRSLLGRFPHNFYREPNAIIPAVTAANVDLTNSDGLKLAREIDPLRGLAFAPLDCDGARPPCVLAELPARCKAVLAQIHTPASVGVNVGEIGKVLLAKVIAE</sequence>
<organism evidence="1 2">
    <name type="scientific">Fonsecaea erecta</name>
    <dbReference type="NCBI Taxonomy" id="1367422"/>
    <lineage>
        <taxon>Eukaryota</taxon>
        <taxon>Fungi</taxon>
        <taxon>Dikarya</taxon>
        <taxon>Ascomycota</taxon>
        <taxon>Pezizomycotina</taxon>
        <taxon>Eurotiomycetes</taxon>
        <taxon>Chaetothyriomycetidae</taxon>
        <taxon>Chaetothyriales</taxon>
        <taxon>Herpotrichiellaceae</taxon>
        <taxon>Fonsecaea</taxon>
    </lineage>
</organism>
<keyword evidence="2" id="KW-1185">Reference proteome</keyword>
<dbReference type="EMBL" id="LVYI01000015">
    <property type="protein sequence ID" value="OAP54089.1"/>
    <property type="molecule type" value="Genomic_DNA"/>
</dbReference>
<dbReference type="Gene3D" id="3.40.50.300">
    <property type="entry name" value="P-loop containing nucleotide triphosphate hydrolases"/>
    <property type="match status" value="1"/>
</dbReference>
<evidence type="ECO:0000313" key="2">
    <source>
        <dbReference type="Proteomes" id="UP000078343"/>
    </source>
</evidence>
<evidence type="ECO:0000313" key="1">
    <source>
        <dbReference type="EMBL" id="OAP54089.1"/>
    </source>
</evidence>
<dbReference type="GeneID" id="30015792"/>
<proteinExistence type="predicted"/>